<organism evidence="1 2">
    <name type="scientific">Stephania japonica</name>
    <dbReference type="NCBI Taxonomy" id="461633"/>
    <lineage>
        <taxon>Eukaryota</taxon>
        <taxon>Viridiplantae</taxon>
        <taxon>Streptophyta</taxon>
        <taxon>Embryophyta</taxon>
        <taxon>Tracheophyta</taxon>
        <taxon>Spermatophyta</taxon>
        <taxon>Magnoliopsida</taxon>
        <taxon>Ranunculales</taxon>
        <taxon>Menispermaceae</taxon>
        <taxon>Menispermoideae</taxon>
        <taxon>Cissampelideae</taxon>
        <taxon>Stephania</taxon>
    </lineage>
</organism>
<dbReference type="EMBL" id="JBBNAE010000002">
    <property type="protein sequence ID" value="KAK9145424.1"/>
    <property type="molecule type" value="Genomic_DNA"/>
</dbReference>
<protein>
    <submittedName>
        <fullName evidence="1">Uncharacterized protein</fullName>
    </submittedName>
</protein>
<comment type="caution">
    <text evidence="1">The sequence shown here is derived from an EMBL/GenBank/DDBJ whole genome shotgun (WGS) entry which is preliminary data.</text>
</comment>
<reference evidence="1 2" key="1">
    <citation type="submission" date="2024-01" db="EMBL/GenBank/DDBJ databases">
        <title>Genome assemblies of Stephania.</title>
        <authorList>
            <person name="Yang L."/>
        </authorList>
    </citation>
    <scope>NUCLEOTIDE SEQUENCE [LARGE SCALE GENOMIC DNA]</scope>
    <source>
        <strain evidence="1">QJT</strain>
        <tissue evidence="1">Leaf</tissue>
    </source>
</reference>
<sequence>MLLALLDGGSGGLVVRWGEARELGRTARAVRLRRETTPMSFPLSLSLSRFKKKKKKNCWNRAEMLCSNEEERGPVRP</sequence>
<name>A0AAP0K5A6_9MAGN</name>
<accession>A0AAP0K5A6</accession>
<gene>
    <name evidence="1" type="ORF">Sjap_005327</name>
</gene>
<keyword evidence="2" id="KW-1185">Reference proteome</keyword>
<evidence type="ECO:0000313" key="2">
    <source>
        <dbReference type="Proteomes" id="UP001417504"/>
    </source>
</evidence>
<proteinExistence type="predicted"/>
<evidence type="ECO:0000313" key="1">
    <source>
        <dbReference type="EMBL" id="KAK9145424.1"/>
    </source>
</evidence>
<dbReference type="Proteomes" id="UP001417504">
    <property type="component" value="Unassembled WGS sequence"/>
</dbReference>
<dbReference type="AlphaFoldDB" id="A0AAP0K5A6"/>